<sequence length="236" mass="23765">MLTVVLVVAAGLLIWPAPGPRAPGRSLRPGRGPGPAAIGVGRISGRWIVPAIAGTAAAPGMLAGSVPIAVASALLAGSCVAVVRGELRTRAARRLDDAAAAAVRTLVRELRAGASPESGLRVAEVPAEAVEVHRRLTDGRVLAERFGLPWVVVLEALARDLDDLAAVGRARAGQLAGPRLSGWVLAALPVLGILLGYGMGADPLAVLAGSGAGAVLLLTGVALTCAGLLWTARIVR</sequence>
<dbReference type="AlphaFoldDB" id="A0A7K1FSH7"/>
<keyword evidence="1" id="KW-1133">Transmembrane helix</keyword>
<dbReference type="RefSeq" id="WP_154771044.1">
    <property type="nucleotide sequence ID" value="NZ_WLYK01000013.1"/>
</dbReference>
<feature type="transmembrane region" description="Helical" evidence="1">
    <location>
        <begin position="62"/>
        <end position="83"/>
    </location>
</feature>
<reference evidence="2 3" key="1">
    <citation type="submission" date="2019-11" db="EMBL/GenBank/DDBJ databases">
        <authorList>
            <person name="Jiang L.-Q."/>
        </authorList>
    </citation>
    <scope>NUCLEOTIDE SEQUENCE [LARGE SCALE GENOMIC DNA]</scope>
    <source>
        <strain evidence="2 3">YIM 132087</strain>
    </source>
</reference>
<feature type="transmembrane region" description="Helical" evidence="1">
    <location>
        <begin position="180"/>
        <end position="199"/>
    </location>
</feature>
<dbReference type="PANTHER" id="PTHR35007">
    <property type="entry name" value="INTEGRAL MEMBRANE PROTEIN-RELATED"/>
    <property type="match status" value="1"/>
</dbReference>
<name>A0A7K1FSH7_9ACTN</name>
<keyword evidence="1" id="KW-0812">Transmembrane</keyword>
<evidence type="ECO:0000256" key="1">
    <source>
        <dbReference type="SAM" id="Phobius"/>
    </source>
</evidence>
<evidence type="ECO:0008006" key="4">
    <source>
        <dbReference type="Google" id="ProtNLM"/>
    </source>
</evidence>
<comment type="caution">
    <text evidence="2">The sequence shown here is derived from an EMBL/GenBank/DDBJ whole genome shotgun (WGS) entry which is preliminary data.</text>
</comment>
<organism evidence="2 3">
    <name type="scientific">Nakamurella alba</name>
    <dbReference type="NCBI Taxonomy" id="2665158"/>
    <lineage>
        <taxon>Bacteria</taxon>
        <taxon>Bacillati</taxon>
        <taxon>Actinomycetota</taxon>
        <taxon>Actinomycetes</taxon>
        <taxon>Nakamurellales</taxon>
        <taxon>Nakamurellaceae</taxon>
        <taxon>Nakamurella</taxon>
    </lineage>
</organism>
<keyword evidence="1" id="KW-0472">Membrane</keyword>
<gene>
    <name evidence="2" type="ORF">GIS00_24190</name>
</gene>
<dbReference type="PANTHER" id="PTHR35007:SF4">
    <property type="entry name" value="CONSERVED TRANSMEMBRANE PROTEIN-RELATED"/>
    <property type="match status" value="1"/>
</dbReference>
<feature type="transmembrane region" description="Helical" evidence="1">
    <location>
        <begin position="205"/>
        <end position="230"/>
    </location>
</feature>
<protein>
    <recommendedName>
        <fullName evidence="4">Tight adherence protein B</fullName>
    </recommendedName>
</protein>
<evidence type="ECO:0000313" key="3">
    <source>
        <dbReference type="Proteomes" id="UP000460221"/>
    </source>
</evidence>
<keyword evidence="3" id="KW-1185">Reference proteome</keyword>
<dbReference type="EMBL" id="WLYK01000013">
    <property type="protein sequence ID" value="MTD17040.1"/>
    <property type="molecule type" value="Genomic_DNA"/>
</dbReference>
<dbReference type="Proteomes" id="UP000460221">
    <property type="component" value="Unassembled WGS sequence"/>
</dbReference>
<evidence type="ECO:0000313" key="2">
    <source>
        <dbReference type="EMBL" id="MTD17040.1"/>
    </source>
</evidence>
<accession>A0A7K1FSH7</accession>
<proteinExistence type="predicted"/>